<dbReference type="InterPro" id="IPR027417">
    <property type="entry name" value="P-loop_NTPase"/>
</dbReference>
<dbReference type="Pfam" id="PF03412">
    <property type="entry name" value="Peptidase_C39"/>
    <property type="match status" value="1"/>
</dbReference>
<reference evidence="3 4" key="1">
    <citation type="submission" date="2011-09" db="EMBL/GenBank/DDBJ databases">
        <title>The Genome Sequence of Plasmodium vivax North Korean.</title>
        <authorList>
            <consortium name="The Broad Institute Genome Sequencing Platform"/>
            <consortium name="The Broad Institute Genome Sequencing Center for Infectious Disease"/>
            <person name="Neafsey D."/>
            <person name="Carlton J."/>
            <person name="Barnwell J."/>
            <person name="Collins W."/>
            <person name="Escalante A."/>
            <person name="Mullikin J."/>
            <person name="Saul A."/>
            <person name="Guigo R."/>
            <person name="Camara F."/>
            <person name="Young S.K."/>
            <person name="Zeng Q."/>
            <person name="Gargeya S."/>
            <person name="Fitzgerald M."/>
            <person name="Haas B."/>
            <person name="Abouelleil A."/>
            <person name="Alvarado L."/>
            <person name="Arachchi H.M."/>
            <person name="Berlin A."/>
            <person name="Brown A."/>
            <person name="Chapman S.B."/>
            <person name="Chen Z."/>
            <person name="Dunbar C."/>
            <person name="Freedman E."/>
            <person name="Gearin G."/>
            <person name="Gellesch M."/>
            <person name="Goldberg J."/>
            <person name="Griggs A."/>
            <person name="Gujja S."/>
            <person name="Heiman D."/>
            <person name="Howarth C."/>
            <person name="Larson L."/>
            <person name="Lui A."/>
            <person name="MacDonald P.J.P."/>
            <person name="Montmayeur A."/>
            <person name="Murphy C."/>
            <person name="Neiman D."/>
            <person name="Pearson M."/>
            <person name="Priest M."/>
            <person name="Roberts A."/>
            <person name="Saif S."/>
            <person name="Shea T."/>
            <person name="Shenoy N."/>
            <person name="Sisk P."/>
            <person name="Stolte C."/>
            <person name="Sykes S."/>
            <person name="Wortman J."/>
            <person name="Nusbaum C."/>
            <person name="Birren B."/>
        </authorList>
    </citation>
    <scope>NUCLEOTIDE SEQUENCE [LARGE SCALE GENOMIC DNA]</scope>
    <source>
        <strain evidence="3 4">North Korean</strain>
    </source>
</reference>
<dbReference type="Pfam" id="PF00005">
    <property type="entry name" value="ABC_tran"/>
    <property type="match status" value="1"/>
</dbReference>
<name>A0A0J9TKJ6_PLAVI</name>
<dbReference type="EMBL" id="KQ235637">
    <property type="protein sequence ID" value="KMZ96250.1"/>
    <property type="molecule type" value="Genomic_DNA"/>
</dbReference>
<accession>A0A0J9TKJ6</accession>
<protein>
    <recommendedName>
        <fullName evidence="5">ABC transporter domain-containing protein</fullName>
    </recommendedName>
</protein>
<evidence type="ECO:0000313" key="3">
    <source>
        <dbReference type="EMBL" id="KMZ96250.1"/>
    </source>
</evidence>
<organism evidence="3 4">
    <name type="scientific">Plasmodium vivax North Korean</name>
    <dbReference type="NCBI Taxonomy" id="1035514"/>
    <lineage>
        <taxon>Eukaryota</taxon>
        <taxon>Sar</taxon>
        <taxon>Alveolata</taxon>
        <taxon>Apicomplexa</taxon>
        <taxon>Aconoidasida</taxon>
        <taxon>Haemosporida</taxon>
        <taxon>Plasmodiidae</taxon>
        <taxon>Plasmodium</taxon>
        <taxon>Plasmodium (Plasmodium)</taxon>
    </lineage>
</organism>
<dbReference type="Gene3D" id="3.40.50.300">
    <property type="entry name" value="P-loop containing nucleotide triphosphate hydrolases"/>
    <property type="match status" value="1"/>
</dbReference>
<evidence type="ECO:0000259" key="2">
    <source>
        <dbReference type="Pfam" id="PF03412"/>
    </source>
</evidence>
<dbReference type="Gene3D" id="3.90.70.10">
    <property type="entry name" value="Cysteine proteinases"/>
    <property type="match status" value="1"/>
</dbReference>
<dbReference type="AlphaFoldDB" id="A0A0J9TKJ6"/>
<dbReference type="SUPFAM" id="SSF52540">
    <property type="entry name" value="P-loop containing nucleoside triphosphate hydrolases"/>
    <property type="match status" value="1"/>
</dbReference>
<evidence type="ECO:0000313" key="4">
    <source>
        <dbReference type="Proteomes" id="UP000053239"/>
    </source>
</evidence>
<dbReference type="InterPro" id="IPR003439">
    <property type="entry name" value="ABC_transporter-like_ATP-bd"/>
</dbReference>
<dbReference type="GO" id="GO:0008233">
    <property type="term" value="F:peptidase activity"/>
    <property type="evidence" value="ECO:0007669"/>
    <property type="project" value="InterPro"/>
</dbReference>
<evidence type="ECO:0008006" key="5">
    <source>
        <dbReference type="Google" id="ProtNLM"/>
    </source>
</evidence>
<dbReference type="GO" id="GO:0016020">
    <property type="term" value="C:membrane"/>
    <property type="evidence" value="ECO:0007669"/>
    <property type="project" value="InterPro"/>
</dbReference>
<gene>
    <name evidence="3" type="ORF">PVNG_02388</name>
</gene>
<feature type="domain" description="ABC transporter" evidence="1">
    <location>
        <begin position="189"/>
        <end position="242"/>
    </location>
</feature>
<dbReference type="InterPro" id="IPR005074">
    <property type="entry name" value="Peptidase_C39"/>
</dbReference>
<dbReference type="GO" id="GO:0016887">
    <property type="term" value="F:ATP hydrolysis activity"/>
    <property type="evidence" value="ECO:0007669"/>
    <property type="project" value="InterPro"/>
</dbReference>
<dbReference type="GO" id="GO:0006508">
    <property type="term" value="P:proteolysis"/>
    <property type="evidence" value="ECO:0007669"/>
    <property type="project" value="InterPro"/>
</dbReference>
<dbReference type="Proteomes" id="UP000053239">
    <property type="component" value="Unassembled WGS sequence"/>
</dbReference>
<evidence type="ECO:0000259" key="1">
    <source>
        <dbReference type="Pfam" id="PF00005"/>
    </source>
</evidence>
<feature type="domain" description="Peptidase C39" evidence="2">
    <location>
        <begin position="2"/>
        <end position="96"/>
    </location>
</feature>
<sequence>MNIGPNGVSIFDLENINRKYGIHLESYRITAQELRKSNISDFFIVLLFRNNLEHFAIAKKFKRHCILYDSDLGKIRITYPQLIKVFAEKILLIEKVEKSKIYKSKLKKQKNNIPLLKISKLLASIGIELTCFSLLLLCFSANKLIFEDIKELIKSENIEDQDKILPDFPRSIKIQNLNYHNGSKDIFKNLNLTILPNTLIIGKSGSGKSTLFKLISKKLPNANKTIFFNNISISQISDKFFNNLVIYQISSSDPIDIE</sequence>
<proteinExistence type="predicted"/>
<dbReference type="GO" id="GO:0005524">
    <property type="term" value="F:ATP binding"/>
    <property type="evidence" value="ECO:0007669"/>
    <property type="project" value="InterPro"/>
</dbReference>